<evidence type="ECO:0000313" key="2">
    <source>
        <dbReference type="Proteomes" id="UP000768567"/>
    </source>
</evidence>
<dbReference type="Gene3D" id="3.40.50.1000">
    <property type="entry name" value="HAD superfamily/HAD-like"/>
    <property type="match status" value="1"/>
</dbReference>
<dbReference type="Pfam" id="PF08282">
    <property type="entry name" value="Hydrolase_3"/>
    <property type="match status" value="1"/>
</dbReference>
<proteinExistence type="predicted"/>
<reference evidence="1 2" key="1">
    <citation type="submission" date="2020-10" db="EMBL/GenBank/DDBJ databases">
        <title>ChiBAC.</title>
        <authorList>
            <person name="Zenner C."/>
            <person name="Hitch T.C.A."/>
            <person name="Clavel T."/>
        </authorList>
    </citation>
    <scope>NUCLEOTIDE SEQUENCE [LARGE SCALE GENOMIC DNA]</scope>
    <source>
        <strain evidence="1 2">DSM 109015</strain>
    </source>
</reference>
<dbReference type="Gene3D" id="3.30.1240.10">
    <property type="match status" value="1"/>
</dbReference>
<evidence type="ECO:0000313" key="1">
    <source>
        <dbReference type="EMBL" id="MBE5038341.1"/>
    </source>
</evidence>
<protein>
    <submittedName>
        <fullName evidence="1">HAD family phosphatase</fullName>
    </submittedName>
</protein>
<dbReference type="RefSeq" id="WP_193502422.1">
    <property type="nucleotide sequence ID" value="NZ_JADCKC010000003.1"/>
</dbReference>
<gene>
    <name evidence="1" type="ORF">INF35_11140</name>
</gene>
<accession>A0ABR9R5D9</accession>
<organism evidence="1 2">
    <name type="scientific">Gemmiger gallinarum</name>
    <dbReference type="NCBI Taxonomy" id="2779354"/>
    <lineage>
        <taxon>Bacteria</taxon>
        <taxon>Bacillati</taxon>
        <taxon>Bacillota</taxon>
        <taxon>Clostridia</taxon>
        <taxon>Eubacteriales</taxon>
        <taxon>Gemmiger</taxon>
    </lineage>
</organism>
<keyword evidence="2" id="KW-1185">Reference proteome</keyword>
<sequence>MPYRLLTLDIDGTLRPGRERVVPRENVEAVRAVQRAGVKVAIATGRCRMGIPDKMLGRIRPDYWICAAGAQVLDAAGTPLSTLAMTSEQMYALVDFFEDYEYMLGFNFDDGPYVYVNYDLQREREAGMGGIVYARDGEDQDRHLESMPFSAFGRLPHEAVADFQKKYGYLGLRFLFYGDDDGCDILTPEQDKALGLDVICTAAGIDPAQVVSVGDGSNDCRILTRAGLGVCVEGGSELALRAADRTCPPAAECGVAQLCRELWPEAFDHEKH</sequence>
<name>A0ABR9R5D9_9FIRM</name>
<dbReference type="InterPro" id="IPR023214">
    <property type="entry name" value="HAD_sf"/>
</dbReference>
<dbReference type="Proteomes" id="UP000768567">
    <property type="component" value="Unassembled WGS sequence"/>
</dbReference>
<dbReference type="PANTHER" id="PTHR10000">
    <property type="entry name" value="PHOSPHOSERINE PHOSPHATASE"/>
    <property type="match status" value="1"/>
</dbReference>
<dbReference type="EMBL" id="JADCKC010000003">
    <property type="protein sequence ID" value="MBE5038341.1"/>
    <property type="molecule type" value="Genomic_DNA"/>
</dbReference>
<dbReference type="PANTHER" id="PTHR10000:SF8">
    <property type="entry name" value="HAD SUPERFAMILY HYDROLASE-LIKE, TYPE 3"/>
    <property type="match status" value="1"/>
</dbReference>
<comment type="caution">
    <text evidence="1">The sequence shown here is derived from an EMBL/GenBank/DDBJ whole genome shotgun (WGS) entry which is preliminary data.</text>
</comment>
<dbReference type="InterPro" id="IPR036412">
    <property type="entry name" value="HAD-like_sf"/>
</dbReference>
<dbReference type="SUPFAM" id="SSF56784">
    <property type="entry name" value="HAD-like"/>
    <property type="match status" value="1"/>
</dbReference>